<evidence type="ECO:0000259" key="4">
    <source>
        <dbReference type="PROSITE" id="PS01124"/>
    </source>
</evidence>
<dbReference type="InterPro" id="IPR018060">
    <property type="entry name" value="HTH_AraC"/>
</dbReference>
<keyword evidence="6" id="KW-1185">Reference proteome</keyword>
<sequence length="332" mass="39706">MRLTEKQLHELLFTHTENESYYLNNPGTLSVRYSEEYTPRQFINGKEVMIIDVPQLNDSPLFVRKDSRYTFLPFHCYNDINMNYIYSGTCTYFIEGKEITLKAGDVCIFDKRVIRAKMRPDYGDIIININMKNDYFNSLLSFNQTNVLLDFMNRTLINNDSHDNYIIFKTRNNDQITNLFNKLLIEYYSNQIYSLIAIQHYFSLILLELLYLDFESSEIHFSDKLDTRIFQIINHIEKNYKTITLRDLANLFNYHEKYLSTLLSKNYGKSFKEIQFDCKLKEVEKYLIHSDLPISEIALLSGFSNQNQLYKKFKEKYGTLPKKYRIQYKLHQ</sequence>
<dbReference type="SUPFAM" id="SSF51215">
    <property type="entry name" value="Regulatory protein AraC"/>
    <property type="match status" value="1"/>
</dbReference>
<comment type="caution">
    <text evidence="5">The sequence shown here is derived from an EMBL/GenBank/DDBJ whole genome shotgun (WGS) entry which is preliminary data.</text>
</comment>
<evidence type="ECO:0000256" key="1">
    <source>
        <dbReference type="ARBA" id="ARBA00023015"/>
    </source>
</evidence>
<keyword evidence="3" id="KW-0804">Transcription</keyword>
<dbReference type="AlphaFoldDB" id="A0A3L9DX55"/>
<evidence type="ECO:0000313" key="5">
    <source>
        <dbReference type="EMBL" id="RLY04858.1"/>
    </source>
</evidence>
<dbReference type="EMBL" id="RCVM01000002">
    <property type="protein sequence ID" value="RLY04858.1"/>
    <property type="molecule type" value="Genomic_DNA"/>
</dbReference>
<dbReference type="PROSITE" id="PS00041">
    <property type="entry name" value="HTH_ARAC_FAMILY_1"/>
    <property type="match status" value="1"/>
</dbReference>
<dbReference type="OrthoDB" id="9816335at2"/>
<dbReference type="InterPro" id="IPR018062">
    <property type="entry name" value="HTH_AraC-typ_CS"/>
</dbReference>
<dbReference type="InterPro" id="IPR037923">
    <property type="entry name" value="HTH-like"/>
</dbReference>
<dbReference type="PANTHER" id="PTHR43280">
    <property type="entry name" value="ARAC-FAMILY TRANSCRIPTIONAL REGULATOR"/>
    <property type="match status" value="1"/>
</dbReference>
<keyword evidence="1" id="KW-0805">Transcription regulation</keyword>
<evidence type="ECO:0000256" key="2">
    <source>
        <dbReference type="ARBA" id="ARBA00023125"/>
    </source>
</evidence>
<gene>
    <name evidence="5" type="ORF">EAF07_02405</name>
</gene>
<dbReference type="PROSITE" id="PS01124">
    <property type="entry name" value="HTH_ARAC_FAMILY_2"/>
    <property type="match status" value="1"/>
</dbReference>
<dbReference type="SMART" id="SM00342">
    <property type="entry name" value="HTH_ARAC"/>
    <property type="match status" value="1"/>
</dbReference>
<dbReference type="GO" id="GO:0043565">
    <property type="term" value="F:sequence-specific DNA binding"/>
    <property type="evidence" value="ECO:0007669"/>
    <property type="project" value="InterPro"/>
</dbReference>
<dbReference type="Gene3D" id="1.10.10.60">
    <property type="entry name" value="Homeodomain-like"/>
    <property type="match status" value="2"/>
</dbReference>
<name>A0A3L9DX55_9STRE</name>
<reference evidence="5 6" key="1">
    <citation type="submission" date="2018-10" db="EMBL/GenBank/DDBJ databases">
        <title>Streptococcus hillyeri sp. nov., isolated from equine tracheal sample.</title>
        <authorList>
            <person name="Macfadyen A.C."/>
            <person name="Waller A."/>
            <person name="Paterson G.K."/>
        </authorList>
    </citation>
    <scope>NUCLEOTIDE SEQUENCE [LARGE SCALE GENOMIC DNA]</scope>
    <source>
        <strain evidence="5 6">28462</strain>
    </source>
</reference>
<dbReference type="Proteomes" id="UP000279194">
    <property type="component" value="Unassembled WGS sequence"/>
</dbReference>
<accession>A0A3L9DX55</accession>
<organism evidence="5 6">
    <name type="scientific">Streptococcus hillyeri</name>
    <dbReference type="NCBI Taxonomy" id="2282420"/>
    <lineage>
        <taxon>Bacteria</taxon>
        <taxon>Bacillati</taxon>
        <taxon>Bacillota</taxon>
        <taxon>Bacilli</taxon>
        <taxon>Lactobacillales</taxon>
        <taxon>Streptococcaceae</taxon>
        <taxon>Streptococcus</taxon>
    </lineage>
</organism>
<dbReference type="InterPro" id="IPR014710">
    <property type="entry name" value="RmlC-like_jellyroll"/>
</dbReference>
<protein>
    <submittedName>
        <fullName evidence="5">AraC family transcriptional regulator</fullName>
    </submittedName>
</protein>
<dbReference type="Pfam" id="PF12833">
    <property type="entry name" value="HTH_18"/>
    <property type="match status" value="1"/>
</dbReference>
<dbReference type="Gene3D" id="2.60.120.10">
    <property type="entry name" value="Jelly Rolls"/>
    <property type="match status" value="1"/>
</dbReference>
<proteinExistence type="predicted"/>
<dbReference type="RefSeq" id="WP_121834697.1">
    <property type="nucleotide sequence ID" value="NZ_RCVM01000002.1"/>
</dbReference>
<keyword evidence="2" id="KW-0238">DNA-binding</keyword>
<dbReference type="GO" id="GO:0003700">
    <property type="term" value="F:DNA-binding transcription factor activity"/>
    <property type="evidence" value="ECO:0007669"/>
    <property type="project" value="InterPro"/>
</dbReference>
<dbReference type="InterPro" id="IPR009057">
    <property type="entry name" value="Homeodomain-like_sf"/>
</dbReference>
<evidence type="ECO:0000313" key="6">
    <source>
        <dbReference type="Proteomes" id="UP000279194"/>
    </source>
</evidence>
<dbReference type="SUPFAM" id="SSF46689">
    <property type="entry name" value="Homeodomain-like"/>
    <property type="match status" value="1"/>
</dbReference>
<feature type="domain" description="HTH araC/xylS-type" evidence="4">
    <location>
        <begin position="230"/>
        <end position="327"/>
    </location>
</feature>
<dbReference type="PANTHER" id="PTHR43280:SF34">
    <property type="entry name" value="ARAC-FAMILY TRANSCRIPTIONAL REGULATOR"/>
    <property type="match status" value="1"/>
</dbReference>
<evidence type="ECO:0000256" key="3">
    <source>
        <dbReference type="ARBA" id="ARBA00023163"/>
    </source>
</evidence>